<feature type="transmembrane region" description="Helical" evidence="8">
    <location>
        <begin position="140"/>
        <end position="167"/>
    </location>
</feature>
<evidence type="ECO:0000256" key="3">
    <source>
        <dbReference type="ARBA" id="ARBA00022679"/>
    </source>
</evidence>
<protein>
    <submittedName>
        <fullName evidence="9">DUF2029 domain-containing protein</fullName>
    </submittedName>
</protein>
<name>A0ABT2Z3X4_9RHOB</name>
<reference evidence="9 10" key="1">
    <citation type="submission" date="2022-10" db="EMBL/GenBank/DDBJ databases">
        <title>Defluviimonas sp. nov., isolated from ocean surface water.</title>
        <authorList>
            <person name="He W."/>
            <person name="Wang L."/>
            <person name="Zhang D.-F."/>
        </authorList>
    </citation>
    <scope>NUCLEOTIDE SEQUENCE [LARGE SCALE GENOMIC DNA]</scope>
    <source>
        <strain evidence="9 10">WL0075</strain>
    </source>
</reference>
<comment type="caution">
    <text evidence="9">The sequence shown here is derived from an EMBL/GenBank/DDBJ whole genome shotgun (WGS) entry which is preliminary data.</text>
</comment>
<keyword evidence="3" id="KW-0808">Transferase</keyword>
<keyword evidence="6 8" id="KW-0472">Membrane</keyword>
<feature type="transmembrane region" description="Helical" evidence="8">
    <location>
        <begin position="179"/>
        <end position="203"/>
    </location>
</feature>
<evidence type="ECO:0000256" key="7">
    <source>
        <dbReference type="ARBA" id="ARBA00024033"/>
    </source>
</evidence>
<dbReference type="Pfam" id="PF09594">
    <property type="entry name" value="GT87"/>
    <property type="match status" value="1"/>
</dbReference>
<feature type="transmembrane region" description="Helical" evidence="8">
    <location>
        <begin position="210"/>
        <end position="230"/>
    </location>
</feature>
<proteinExistence type="inferred from homology"/>
<dbReference type="EMBL" id="JAOWLA010000010">
    <property type="protein sequence ID" value="MCV2865471.1"/>
    <property type="molecule type" value="Genomic_DNA"/>
</dbReference>
<evidence type="ECO:0000313" key="10">
    <source>
        <dbReference type="Proteomes" id="UP001652503"/>
    </source>
</evidence>
<feature type="transmembrane region" description="Helical" evidence="8">
    <location>
        <begin position="273"/>
        <end position="293"/>
    </location>
</feature>
<keyword evidence="10" id="KW-1185">Reference proteome</keyword>
<evidence type="ECO:0000313" key="9">
    <source>
        <dbReference type="EMBL" id="MCV2865471.1"/>
    </source>
</evidence>
<comment type="similarity">
    <text evidence="7">Belongs to the glycosyltransferase 87 family.</text>
</comment>
<keyword evidence="4 8" id="KW-0812">Transmembrane</keyword>
<accession>A0ABT2Z3X4</accession>
<evidence type="ECO:0000256" key="4">
    <source>
        <dbReference type="ARBA" id="ARBA00022692"/>
    </source>
</evidence>
<dbReference type="InterPro" id="IPR018584">
    <property type="entry name" value="GT87"/>
</dbReference>
<evidence type="ECO:0000256" key="5">
    <source>
        <dbReference type="ARBA" id="ARBA00022989"/>
    </source>
</evidence>
<keyword evidence="2" id="KW-1003">Cell membrane</keyword>
<feature type="transmembrane region" description="Helical" evidence="8">
    <location>
        <begin position="97"/>
        <end position="128"/>
    </location>
</feature>
<evidence type="ECO:0000256" key="8">
    <source>
        <dbReference type="SAM" id="Phobius"/>
    </source>
</evidence>
<comment type="subcellular location">
    <subcellularLocation>
        <location evidence="1">Cell membrane</location>
        <topology evidence="1">Multi-pass membrane protein</topology>
    </subcellularLocation>
</comment>
<gene>
    <name evidence="9" type="ORF">OE647_12125</name>
</gene>
<dbReference type="RefSeq" id="WP_263721988.1">
    <property type="nucleotide sequence ID" value="NZ_JAOWLA010000010.1"/>
</dbReference>
<dbReference type="Proteomes" id="UP001652503">
    <property type="component" value="Unassembled WGS sequence"/>
</dbReference>
<keyword evidence="5 8" id="KW-1133">Transmembrane helix</keyword>
<evidence type="ECO:0000256" key="2">
    <source>
        <dbReference type="ARBA" id="ARBA00022475"/>
    </source>
</evidence>
<organism evidence="9 10">
    <name type="scientific">Albidovulum sediminicola</name>
    <dbReference type="NCBI Taxonomy" id="2984331"/>
    <lineage>
        <taxon>Bacteria</taxon>
        <taxon>Pseudomonadati</taxon>
        <taxon>Pseudomonadota</taxon>
        <taxon>Alphaproteobacteria</taxon>
        <taxon>Rhodobacterales</taxon>
        <taxon>Paracoccaceae</taxon>
        <taxon>Albidovulum</taxon>
    </lineage>
</organism>
<evidence type="ECO:0000256" key="6">
    <source>
        <dbReference type="ARBA" id="ARBA00023136"/>
    </source>
</evidence>
<sequence>MNFIQTIEGWITRERIRILCILIVPALLLFDLIQIWSNAAMFGRFPYGHDFVAFWSAARLAVEGQPGAVYEPSIYFAMQEELILRGGVLPWFYPPTFLAALMPLGFFGFPAAWVIFSGVGIGGLALAARPFLKGQDRIGWALLLGAPVMGLTLVQGQNGAIVAALMLGAFAARAAGRTWLAAVLIAALTIKPHLAILIPVALLAARDWRLIWRAGLVTLIFLAAPCAVFGTQSWTLAFQHLSKTGWIFAERETLVQMVTIYAGGRLMGLPAEFATALQVVSAGLAVIFVWRLWRDPRVPGELKLAGLLMAALLVPPYGFRYDMVVTLAATLLIAGQAQRQGWMPGERLCLAALWLLPLVLPNIADASNLPAGFALLLLGLWSVRRRVSDLP</sequence>
<feature type="transmembrane region" description="Helical" evidence="8">
    <location>
        <begin position="16"/>
        <end position="36"/>
    </location>
</feature>
<evidence type="ECO:0000256" key="1">
    <source>
        <dbReference type="ARBA" id="ARBA00004651"/>
    </source>
</evidence>